<proteinExistence type="predicted"/>
<organism evidence="2">
    <name type="scientific">Brassica campestris</name>
    <name type="common">Field mustard</name>
    <dbReference type="NCBI Taxonomy" id="3711"/>
    <lineage>
        <taxon>Eukaryota</taxon>
        <taxon>Viridiplantae</taxon>
        <taxon>Streptophyta</taxon>
        <taxon>Embryophyta</taxon>
        <taxon>Tracheophyta</taxon>
        <taxon>Spermatophyta</taxon>
        <taxon>Magnoliopsida</taxon>
        <taxon>eudicotyledons</taxon>
        <taxon>Gunneridae</taxon>
        <taxon>Pentapetalae</taxon>
        <taxon>rosids</taxon>
        <taxon>malvids</taxon>
        <taxon>Brassicales</taxon>
        <taxon>Brassicaceae</taxon>
        <taxon>Brassiceae</taxon>
        <taxon>Brassica</taxon>
    </lineage>
</organism>
<reference evidence="2" key="1">
    <citation type="submission" date="2018-11" db="EMBL/GenBank/DDBJ databases">
        <authorList>
            <consortium name="Genoscope - CEA"/>
            <person name="William W."/>
        </authorList>
    </citation>
    <scope>NUCLEOTIDE SEQUENCE</scope>
</reference>
<protein>
    <submittedName>
        <fullName evidence="1">Uncharacterized protein</fullName>
    </submittedName>
</protein>
<accession>A0A3P6CDU9</accession>
<dbReference type="Proteomes" id="UP000694005">
    <property type="component" value="Chromosome A04"/>
</dbReference>
<gene>
    <name evidence="2" type="ORF">BRAA04T16340Z</name>
    <name evidence="1" type="ORF">BRAPAZ1V2_A04P07000.2</name>
</gene>
<dbReference type="EMBL" id="LR031576">
    <property type="protein sequence ID" value="VDD11194.1"/>
    <property type="molecule type" value="Genomic_DNA"/>
</dbReference>
<dbReference type="EMBL" id="LS974620">
    <property type="protein sequence ID" value="CAG7905799.1"/>
    <property type="molecule type" value="Genomic_DNA"/>
</dbReference>
<evidence type="ECO:0000313" key="1">
    <source>
        <dbReference type="EMBL" id="CAG7905799.1"/>
    </source>
</evidence>
<name>A0A3P6CDU9_BRACM</name>
<sequence>MGLTCSSLKLRSAEATVLAIFQRWRRPSLELQWKQVRKRR</sequence>
<dbReference type="AlphaFoldDB" id="A0A3P6CDU9"/>
<evidence type="ECO:0000313" key="2">
    <source>
        <dbReference type="EMBL" id="VDD11194.1"/>
    </source>
</evidence>
<dbReference type="Gramene" id="A04p07000.2_BraZ1">
    <property type="protein sequence ID" value="A04p07000.2_BraZ1.CDS"/>
    <property type="gene ID" value="A04g07000.2_BraZ1"/>
</dbReference>